<gene>
    <name evidence="1" type="ORF">ADUPG1_005498</name>
</gene>
<reference evidence="1" key="1">
    <citation type="submission" date="2022-03" db="EMBL/GenBank/DDBJ databases">
        <title>Draft genome sequence of Aduncisulcus paluster, a free-living microaerophilic Fornicata.</title>
        <authorList>
            <person name="Yuyama I."/>
            <person name="Kume K."/>
            <person name="Tamura T."/>
            <person name="Inagaki Y."/>
            <person name="Hashimoto T."/>
        </authorList>
    </citation>
    <scope>NUCLEOTIDE SEQUENCE</scope>
    <source>
        <strain evidence="1">NY0171</strain>
    </source>
</reference>
<feature type="non-terminal residue" evidence="1">
    <location>
        <position position="65"/>
    </location>
</feature>
<comment type="caution">
    <text evidence="1">The sequence shown here is derived from an EMBL/GenBank/DDBJ whole genome shotgun (WGS) entry which is preliminary data.</text>
</comment>
<dbReference type="Proteomes" id="UP001057375">
    <property type="component" value="Unassembled WGS sequence"/>
</dbReference>
<evidence type="ECO:0000313" key="2">
    <source>
        <dbReference type="Proteomes" id="UP001057375"/>
    </source>
</evidence>
<keyword evidence="2" id="KW-1185">Reference proteome</keyword>
<sequence>MPYRPFFRLFCSAVLDQDSSQFALGFDQFLLVHVFDPGDATGEKNNGRNPGCNHLSVLDNVVEDR</sequence>
<dbReference type="EMBL" id="BQXS01008790">
    <property type="protein sequence ID" value="GKT30432.1"/>
    <property type="molecule type" value="Genomic_DNA"/>
</dbReference>
<accession>A0ABQ5KD11</accession>
<proteinExistence type="predicted"/>
<protein>
    <submittedName>
        <fullName evidence="1">Uncharacterized protein</fullName>
    </submittedName>
</protein>
<evidence type="ECO:0000313" key="1">
    <source>
        <dbReference type="EMBL" id="GKT30432.1"/>
    </source>
</evidence>
<name>A0ABQ5KD11_9EUKA</name>
<organism evidence="1 2">
    <name type="scientific">Aduncisulcus paluster</name>
    <dbReference type="NCBI Taxonomy" id="2918883"/>
    <lineage>
        <taxon>Eukaryota</taxon>
        <taxon>Metamonada</taxon>
        <taxon>Carpediemonas-like organisms</taxon>
        <taxon>Aduncisulcus</taxon>
    </lineage>
</organism>